<dbReference type="InterPro" id="IPR038434">
    <property type="entry name" value="YARHG_sf"/>
</dbReference>
<reference evidence="3" key="1">
    <citation type="submission" date="2022-11" db="EMBL/GenBank/DDBJ databases">
        <title>Lacrimispora xylanolytica sy1, complete genome.</title>
        <authorList>
            <person name="Choi S."/>
        </authorList>
    </citation>
    <scope>NUCLEOTIDE SEQUENCE</scope>
    <source>
        <strain evidence="3">Sy1</strain>
    </source>
</reference>
<dbReference type="RefSeq" id="WP_268114733.1">
    <property type="nucleotide sequence ID" value="NZ_CP113524.1"/>
</dbReference>
<dbReference type="EMBL" id="CP113524">
    <property type="protein sequence ID" value="WAJ23221.1"/>
    <property type="molecule type" value="Genomic_DNA"/>
</dbReference>
<feature type="domain" description="YARHG" evidence="2">
    <location>
        <begin position="249"/>
        <end position="336"/>
    </location>
</feature>
<gene>
    <name evidence="3" type="ORF">OW255_16870</name>
</gene>
<feature type="signal peptide" evidence="1">
    <location>
        <begin position="1"/>
        <end position="20"/>
    </location>
</feature>
<dbReference type="InterPro" id="IPR025582">
    <property type="entry name" value="YARHG_dom"/>
</dbReference>
<name>A0ABY7A9J1_9FIRM</name>
<evidence type="ECO:0000256" key="1">
    <source>
        <dbReference type="SAM" id="SignalP"/>
    </source>
</evidence>
<keyword evidence="1" id="KW-0732">Signal</keyword>
<keyword evidence="4" id="KW-1185">Reference proteome</keyword>
<organism evidence="3 4">
    <name type="scientific">Lacrimispora xylanolytica</name>
    <dbReference type="NCBI Taxonomy" id="29375"/>
    <lineage>
        <taxon>Bacteria</taxon>
        <taxon>Bacillati</taxon>
        <taxon>Bacillota</taxon>
        <taxon>Clostridia</taxon>
        <taxon>Lachnospirales</taxon>
        <taxon>Lachnospiraceae</taxon>
        <taxon>Lacrimispora</taxon>
    </lineage>
</organism>
<accession>A0ABY7A9J1</accession>
<evidence type="ECO:0000313" key="3">
    <source>
        <dbReference type="EMBL" id="WAJ23221.1"/>
    </source>
</evidence>
<feature type="chain" id="PRO_5047194640" evidence="1">
    <location>
        <begin position="21"/>
        <end position="338"/>
    </location>
</feature>
<dbReference type="Proteomes" id="UP001163115">
    <property type="component" value="Chromosome"/>
</dbReference>
<evidence type="ECO:0000313" key="4">
    <source>
        <dbReference type="Proteomes" id="UP001163115"/>
    </source>
</evidence>
<sequence length="338" mass="39130">MKSKSMIFIFCSCLTFTGCAKTNTSTFPDISSTQIEKTTEQNIENKADDTAIPKSVTKNYEVYSGFWSENGLSHDEILSNGGTEFNIQITDNNNLEGYLFTQQGTSERIAEIDNIAGRIDDGTISYRFNDDGWGGSGILYITFSNDMIQIEVQDYKMKDTNLSGYGISGAYKLIRTKKSEAKVTKEEITESETTDEEFLDAIHERYYSHWSESDMINAINERKQYLEKCSFYPEVVKYLETVREVTDISSVVEPLYYTDMRIYQKQDFDQVPPLIIHLAKNEIYARHGYIFKNEDLYNYFKGQLWYEPSISPDKFEDSLFNKNEQTNLRLLTELDTYK</sequence>
<dbReference type="PROSITE" id="PS51257">
    <property type="entry name" value="PROKAR_LIPOPROTEIN"/>
    <property type="match status" value="1"/>
</dbReference>
<dbReference type="Pfam" id="PF13308">
    <property type="entry name" value="YARHG"/>
    <property type="match status" value="1"/>
</dbReference>
<dbReference type="Gene3D" id="1.20.58.1690">
    <property type="match status" value="1"/>
</dbReference>
<proteinExistence type="predicted"/>
<dbReference type="SMART" id="SM01324">
    <property type="entry name" value="YARHG"/>
    <property type="match status" value="1"/>
</dbReference>
<protein>
    <submittedName>
        <fullName evidence="3">YARHG domain-containing protein</fullName>
    </submittedName>
</protein>
<evidence type="ECO:0000259" key="2">
    <source>
        <dbReference type="SMART" id="SM01324"/>
    </source>
</evidence>